<reference evidence="2 3" key="1">
    <citation type="submission" date="2019-08" db="EMBL/GenBank/DDBJ databases">
        <title>Deep-cultivation of Planctomycetes and their phenomic and genomic characterization uncovers novel biology.</title>
        <authorList>
            <person name="Wiegand S."/>
            <person name="Jogler M."/>
            <person name="Boedeker C."/>
            <person name="Pinto D."/>
            <person name="Vollmers J."/>
            <person name="Rivas-Marin E."/>
            <person name="Kohn T."/>
            <person name="Peeters S.H."/>
            <person name="Heuer A."/>
            <person name="Rast P."/>
            <person name="Oberbeckmann S."/>
            <person name="Bunk B."/>
            <person name="Jeske O."/>
            <person name="Meyerdierks A."/>
            <person name="Storesund J.E."/>
            <person name="Kallscheuer N."/>
            <person name="Luecker S."/>
            <person name="Lage O.M."/>
            <person name="Pohl T."/>
            <person name="Merkel B.J."/>
            <person name="Hornburger P."/>
            <person name="Mueller R.-W."/>
            <person name="Bruemmer F."/>
            <person name="Labrenz M."/>
            <person name="Spormann A.M."/>
            <person name="Op den Camp H."/>
            <person name="Overmann J."/>
            <person name="Amann R."/>
            <person name="Jetten M.S.M."/>
            <person name="Mascher T."/>
            <person name="Medema M.H."/>
            <person name="Devos D.P."/>
            <person name="Kaster A.-K."/>
            <person name="Ovreas L."/>
            <person name="Rohde M."/>
            <person name="Galperin M.Y."/>
            <person name="Jogler C."/>
        </authorList>
    </citation>
    <scope>NUCLEOTIDE SEQUENCE [LARGE SCALE GENOMIC DNA]</scope>
    <source>
        <strain evidence="2 3">Pr1d</strain>
    </source>
</reference>
<dbReference type="EMBL" id="CP042913">
    <property type="protein sequence ID" value="QEG36661.1"/>
    <property type="molecule type" value="Genomic_DNA"/>
</dbReference>
<dbReference type="KEGG" id="bgok:Pr1d_39760"/>
<accession>A0A5B9QRA9</accession>
<dbReference type="Proteomes" id="UP000323917">
    <property type="component" value="Chromosome"/>
</dbReference>
<dbReference type="Pfam" id="PF04468">
    <property type="entry name" value="PSP1"/>
    <property type="match status" value="1"/>
</dbReference>
<dbReference type="PROSITE" id="PS51411">
    <property type="entry name" value="PSP1_C"/>
    <property type="match status" value="1"/>
</dbReference>
<evidence type="ECO:0000313" key="2">
    <source>
        <dbReference type="EMBL" id="QEG36661.1"/>
    </source>
</evidence>
<dbReference type="InterPro" id="IPR007557">
    <property type="entry name" value="PSP1_C"/>
</dbReference>
<dbReference type="OrthoDB" id="287205at2"/>
<dbReference type="RefSeq" id="WP_148074982.1">
    <property type="nucleotide sequence ID" value="NZ_CP042913.1"/>
</dbReference>
<organism evidence="2 3">
    <name type="scientific">Bythopirellula goksoeyrii</name>
    <dbReference type="NCBI Taxonomy" id="1400387"/>
    <lineage>
        <taxon>Bacteria</taxon>
        <taxon>Pseudomonadati</taxon>
        <taxon>Planctomycetota</taxon>
        <taxon>Planctomycetia</taxon>
        <taxon>Pirellulales</taxon>
        <taxon>Lacipirellulaceae</taxon>
        <taxon>Bythopirellula</taxon>
    </lineage>
</organism>
<feature type="domain" description="PSP1 C-terminal" evidence="1">
    <location>
        <begin position="59"/>
        <end position="144"/>
    </location>
</feature>
<protein>
    <recommendedName>
        <fullName evidence="1">PSP1 C-terminal domain-containing protein</fullName>
    </recommendedName>
</protein>
<name>A0A5B9QRA9_9BACT</name>
<sequence>MGYHLVRYSLLGHVGRFASVDATRYPRQTRVIVRSPRGLEIGQILAPPEPTERILEPEGQILRRVTVEDDLLVARLEKNRHEAFAACSDLLAAEAVPAVLVDVEHLFDGQGLFFYFLGEVPNSARGIIERLTETYETKVEFRKFTETLTEGCGPGCGTEEAMGQGGCASCTSCAVASACGTKR</sequence>
<proteinExistence type="predicted"/>
<keyword evidence="3" id="KW-1185">Reference proteome</keyword>
<evidence type="ECO:0000313" key="3">
    <source>
        <dbReference type="Proteomes" id="UP000323917"/>
    </source>
</evidence>
<evidence type="ECO:0000259" key="1">
    <source>
        <dbReference type="PROSITE" id="PS51411"/>
    </source>
</evidence>
<dbReference type="AlphaFoldDB" id="A0A5B9QRA9"/>
<gene>
    <name evidence="2" type="ORF">Pr1d_39760</name>
</gene>